<evidence type="ECO:0000313" key="2">
    <source>
        <dbReference type="Proteomes" id="UP000044026"/>
    </source>
</evidence>
<dbReference type="InterPro" id="IPR006935">
    <property type="entry name" value="Helicase/UvrB_N"/>
</dbReference>
<dbReference type="InterPro" id="IPR013670">
    <property type="entry name" value="EcoEI_R_C_dom"/>
</dbReference>
<dbReference type="PROSITE" id="PS51194">
    <property type="entry name" value="HELICASE_CTER"/>
    <property type="match status" value="1"/>
</dbReference>
<dbReference type="InterPro" id="IPR050742">
    <property type="entry name" value="Helicase_Restrict-Modif_Enz"/>
</dbReference>
<reference evidence="1 2" key="1">
    <citation type="submission" date="2015-01" db="EMBL/GenBank/DDBJ databases">
        <authorList>
            <person name="Xiang T."/>
            <person name="Song Y."/>
            <person name="Huang L."/>
            <person name="Wang B."/>
            <person name="Wu P."/>
        </authorList>
    </citation>
    <scope>NUCLEOTIDE SEQUENCE [LARGE SCALE GENOMIC DNA]</scope>
    <source>
        <strain evidence="1 2">Cc12</strain>
    </source>
</reference>
<dbReference type="Pfam" id="PF00271">
    <property type="entry name" value="Helicase_C"/>
    <property type="match status" value="1"/>
</dbReference>
<evidence type="ECO:0000313" key="1">
    <source>
        <dbReference type="EMBL" id="CEN32902.1"/>
    </source>
</evidence>
<dbReference type="InterPro" id="IPR014001">
    <property type="entry name" value="Helicase_ATP-bd"/>
</dbReference>
<dbReference type="InterPro" id="IPR025285">
    <property type="entry name" value="DUF4145"/>
</dbReference>
<proteinExistence type="predicted"/>
<dbReference type="CDD" id="cd18032">
    <property type="entry name" value="DEXHc_RE_I_III_res"/>
    <property type="match status" value="1"/>
</dbReference>
<dbReference type="GO" id="GO:0003677">
    <property type="term" value="F:DNA binding"/>
    <property type="evidence" value="ECO:0007669"/>
    <property type="project" value="InterPro"/>
</dbReference>
<dbReference type="Pfam" id="PF08463">
    <property type="entry name" value="EcoEI_R_C"/>
    <property type="match status" value="1"/>
</dbReference>
<dbReference type="NCBIfam" id="NF008521">
    <property type="entry name" value="PRK11448.1"/>
    <property type="match status" value="1"/>
</dbReference>
<dbReference type="RefSeq" id="WP_041998556.1">
    <property type="nucleotide sequence ID" value="NZ_CP022382.1"/>
</dbReference>
<dbReference type="GeneID" id="69579608"/>
<gene>
    <name evidence="1" type="ORF">CCAN12_240005</name>
</gene>
<dbReference type="Pfam" id="PF04851">
    <property type="entry name" value="ResIII"/>
    <property type="match status" value="1"/>
</dbReference>
<sequence>MTSNFIFLQEDYNLLYNIAYLSEKNLYSDPNTCMFKLRQFSEVMINEIYQIEHIQLPYEGNQASKINTLKKEGIIEPIIADLFHQLRLKGNDAVHSVYASQEAAETLLRIAYQLARWFALSYGEGTKGHSEFVLPEKHTFSIEDLKAEKESQEKQIETLQKQLFELQKQKEYLEESQSKEFLSAQKERVKQSQKYASQLNLSEEETRKIIDAQLQEAGWQADSILLKYSQGTRPEKGKNIAIAEFPTDKGNADYALFAGLKLVGIVEAKPEHKDISAIIANQCKDYATHIKSEHSEYIISQWGAYQVPFVFATNGRKYLKQLETKSGIWFLDTRRNDNIPKALQSWKSPQGLLEDLEKDIEKANQKLAETPYNLLRDKDGLNLREYQIKAVETTERELLKGKSSILLSMATGTGKTRTLLAMIYRFLKTQRFKRILFLVDRTSLGEQAHDVFREVRLEDLQTLANIYNIKGLEEKTIERETKIHLSTVQAMVKRILYNEGEYTPSVSDYDLIIIDEAHRGYTLDKEMADDELEFRNQDDFVSKYRSVIDYFDAVKIAVTATPALHTTEIFGKPVFEYSYREAVLDGFLVDYNLPHQIITQLRKEGIHYQKGDTIQLFDPEKNEITDFSEIEDELDFDIEQFNKEIIVEDFNRVVLTEIAQDLDPEGQGKTLIFAVDDQHADLIVKILKEIYAEQGIDNDAIKKITANDSMGGKKRVLEAIKQFKNEKYPNIAVTVDLLTTGIDVPEITSLVFLRRVKSRILFEQMLGRATRLCPKINKENFEIYDPVGVFESIVDFTKMTPVATNPSASFEDIIDGINHNGETSSVKKYVNQLIGRLQRRVKNIVKQDEDYFLNLQKTTPQEFIRELKEQPIDEVKIFIQNHKKAIEFLFHSKSKSNQYKIISDKTDQVAERYQGYGGAEQRPEDYIEAFRTFITENQNRIAALNILCTRPKELTRNELKSLRLEMEQAGYSIREINHAWNKAKNVDITTDIIGIVRTLALGSALVDYSVRLENAFKKLKNHRQFTKIEEKWLDRIEKHLVKEQFIDHESFNTGAFKNEGGYEKINKAFKNQLDEIVDELKEYLFVG</sequence>
<dbReference type="PROSITE" id="PS51192">
    <property type="entry name" value="HELICASE_ATP_BIND_1"/>
    <property type="match status" value="1"/>
</dbReference>
<organism evidence="1 2">
    <name type="scientific">Capnocytophaga canimorsus</name>
    <dbReference type="NCBI Taxonomy" id="28188"/>
    <lineage>
        <taxon>Bacteria</taxon>
        <taxon>Pseudomonadati</taxon>
        <taxon>Bacteroidota</taxon>
        <taxon>Flavobacteriia</taxon>
        <taxon>Flavobacteriales</taxon>
        <taxon>Flavobacteriaceae</taxon>
        <taxon>Capnocytophaga</taxon>
    </lineage>
</organism>
<dbReference type="REBASE" id="118949">
    <property type="entry name" value="CcaCc12ORF240005P"/>
</dbReference>
<accession>A0A0B7H4Q2</accession>
<dbReference type="GO" id="GO:0006304">
    <property type="term" value="P:DNA modification"/>
    <property type="evidence" value="ECO:0007669"/>
    <property type="project" value="InterPro"/>
</dbReference>
<name>A0A0B7H4Q2_9FLAO</name>
<dbReference type="SUPFAM" id="SSF52540">
    <property type="entry name" value="P-loop containing nucleoside triphosphate hydrolases"/>
    <property type="match status" value="1"/>
</dbReference>
<dbReference type="GO" id="GO:0005829">
    <property type="term" value="C:cytosol"/>
    <property type="evidence" value="ECO:0007669"/>
    <property type="project" value="TreeGrafter"/>
</dbReference>
<dbReference type="Proteomes" id="UP000044026">
    <property type="component" value="Unassembled WGS sequence"/>
</dbReference>
<dbReference type="InterPro" id="IPR001650">
    <property type="entry name" value="Helicase_C-like"/>
</dbReference>
<dbReference type="InterPro" id="IPR027417">
    <property type="entry name" value="P-loop_NTPase"/>
</dbReference>
<dbReference type="CDD" id="cd18799">
    <property type="entry name" value="SF2_C_EcoAI-like"/>
    <property type="match status" value="1"/>
</dbReference>
<dbReference type="GO" id="GO:0005524">
    <property type="term" value="F:ATP binding"/>
    <property type="evidence" value="ECO:0007669"/>
    <property type="project" value="InterPro"/>
</dbReference>
<dbReference type="GO" id="GO:0016787">
    <property type="term" value="F:hydrolase activity"/>
    <property type="evidence" value="ECO:0007669"/>
    <property type="project" value="InterPro"/>
</dbReference>
<dbReference type="AlphaFoldDB" id="A0A0B7H4Q2"/>
<dbReference type="Pfam" id="PF13643">
    <property type="entry name" value="DUF4145"/>
    <property type="match status" value="1"/>
</dbReference>
<dbReference type="SMART" id="SM00487">
    <property type="entry name" value="DEXDc"/>
    <property type="match status" value="1"/>
</dbReference>
<protein>
    <submittedName>
        <fullName evidence="1">Uncharacterized protein</fullName>
    </submittedName>
</protein>
<dbReference type="EMBL" id="CDOE01000017">
    <property type="protein sequence ID" value="CEN32902.1"/>
    <property type="molecule type" value="Genomic_DNA"/>
</dbReference>
<dbReference type="PANTHER" id="PTHR47396:SF1">
    <property type="entry name" value="ATP-DEPENDENT HELICASE IRC3-RELATED"/>
    <property type="match status" value="1"/>
</dbReference>
<dbReference type="REBASE" id="218387">
    <property type="entry name" value="Cca7120ORF1230P"/>
</dbReference>
<dbReference type="Gene3D" id="3.90.1570.30">
    <property type="match status" value="1"/>
</dbReference>
<dbReference type="Gene3D" id="3.40.50.300">
    <property type="entry name" value="P-loop containing nucleotide triphosphate hydrolases"/>
    <property type="match status" value="2"/>
</dbReference>
<dbReference type="PANTHER" id="PTHR47396">
    <property type="entry name" value="TYPE I RESTRICTION ENZYME ECOKI R PROTEIN"/>
    <property type="match status" value="1"/>
</dbReference>